<dbReference type="Proteomes" id="UP000277766">
    <property type="component" value="Unassembled WGS sequence"/>
</dbReference>
<evidence type="ECO:0000313" key="4">
    <source>
        <dbReference type="Proteomes" id="UP000277766"/>
    </source>
</evidence>
<keyword evidence="3" id="KW-0378">Hydrolase</keyword>
<sequence length="253" mass="27282">MTNSADTAADQAAKPQTAVLLHAFPLDARMWDSQKAALEAAGLRVIVPHLPGFGGEDGQLNSLEDMAETLLDEVFPQEPVSLVGLSMGGYLALEVLAALQRRGQPERVGRLVLADTQSGGDDAKKREDREKQAQKVLNEGQEFMVETAREEQKPSTAEQTARMTREASREGIAAALRAMAAREDRRDVLRRAGEQGLSVLALVGSKDELTPPEQSQENADLSGGELKVIQGAGHLSNLDEPEAFNQALLDFLS</sequence>
<dbReference type="PANTHER" id="PTHR43194">
    <property type="entry name" value="HYDROLASE ALPHA/BETA FOLD FAMILY"/>
    <property type="match status" value="1"/>
</dbReference>
<dbReference type="GO" id="GO:0016787">
    <property type="term" value="F:hydrolase activity"/>
    <property type="evidence" value="ECO:0007669"/>
    <property type="project" value="UniProtKB-KW"/>
</dbReference>
<organism evidence="3 4">
    <name type="scientific">Deinococcus radiophilus</name>
    <dbReference type="NCBI Taxonomy" id="32062"/>
    <lineage>
        <taxon>Bacteria</taxon>
        <taxon>Thermotogati</taxon>
        <taxon>Deinococcota</taxon>
        <taxon>Deinococci</taxon>
        <taxon>Deinococcales</taxon>
        <taxon>Deinococcaceae</taxon>
        <taxon>Deinococcus</taxon>
    </lineage>
</organism>
<evidence type="ECO:0000256" key="1">
    <source>
        <dbReference type="SAM" id="MobiDB-lite"/>
    </source>
</evidence>
<dbReference type="PRINTS" id="PR00111">
    <property type="entry name" value="ABHYDROLASE"/>
</dbReference>
<gene>
    <name evidence="3" type="ORF">EJ104_01880</name>
</gene>
<dbReference type="PANTHER" id="PTHR43194:SF5">
    <property type="entry name" value="PIMELOYL-[ACYL-CARRIER PROTEIN] METHYL ESTER ESTERASE"/>
    <property type="match status" value="1"/>
</dbReference>
<evidence type="ECO:0000259" key="2">
    <source>
        <dbReference type="Pfam" id="PF12697"/>
    </source>
</evidence>
<comment type="caution">
    <text evidence="3">The sequence shown here is derived from an EMBL/GenBank/DDBJ whole genome shotgun (WGS) entry which is preliminary data.</text>
</comment>
<dbReference type="EMBL" id="RXPE01000002">
    <property type="protein sequence ID" value="RTR30281.1"/>
    <property type="molecule type" value="Genomic_DNA"/>
</dbReference>
<dbReference type="PRINTS" id="PR00412">
    <property type="entry name" value="EPOXHYDRLASE"/>
</dbReference>
<dbReference type="InterPro" id="IPR000073">
    <property type="entry name" value="AB_hydrolase_1"/>
</dbReference>
<dbReference type="OrthoDB" id="252464at2"/>
<accession>A0A3S0RJY3</accession>
<feature type="domain" description="AB hydrolase-1" evidence="2">
    <location>
        <begin position="19"/>
        <end position="247"/>
    </location>
</feature>
<dbReference type="SUPFAM" id="SSF53474">
    <property type="entry name" value="alpha/beta-Hydrolases"/>
    <property type="match status" value="1"/>
</dbReference>
<name>A0A3S0RJY3_9DEIO</name>
<reference evidence="3 4" key="1">
    <citation type="submission" date="2018-12" db="EMBL/GenBank/DDBJ databases">
        <title>Deinococcus radiophilus ATCC 27603 genome sequencing and assembly.</title>
        <authorList>
            <person name="Maclea K.S."/>
            <person name="Maynard C.R."/>
        </authorList>
    </citation>
    <scope>NUCLEOTIDE SEQUENCE [LARGE SCALE GENOMIC DNA]</scope>
    <source>
        <strain evidence="3 4">ATCC 27603</strain>
    </source>
</reference>
<protein>
    <submittedName>
        <fullName evidence="3">Alpha/beta hydrolase</fullName>
    </submittedName>
</protein>
<dbReference type="InterPro" id="IPR000639">
    <property type="entry name" value="Epox_hydrolase-like"/>
</dbReference>
<dbReference type="AlphaFoldDB" id="A0A3S0RJY3"/>
<dbReference type="InterPro" id="IPR050228">
    <property type="entry name" value="Carboxylesterase_BioH"/>
</dbReference>
<evidence type="ECO:0000313" key="3">
    <source>
        <dbReference type="EMBL" id="RTR30281.1"/>
    </source>
</evidence>
<keyword evidence="4" id="KW-1185">Reference proteome</keyword>
<dbReference type="Pfam" id="PF12697">
    <property type="entry name" value="Abhydrolase_6"/>
    <property type="match status" value="1"/>
</dbReference>
<dbReference type="Gene3D" id="3.40.50.1820">
    <property type="entry name" value="alpha/beta hydrolase"/>
    <property type="match status" value="1"/>
</dbReference>
<proteinExistence type="predicted"/>
<feature type="region of interest" description="Disordered" evidence="1">
    <location>
        <begin position="205"/>
        <end position="224"/>
    </location>
</feature>
<dbReference type="RefSeq" id="WP_126351062.1">
    <property type="nucleotide sequence ID" value="NZ_CP086380.1"/>
</dbReference>
<dbReference type="InterPro" id="IPR029058">
    <property type="entry name" value="AB_hydrolase_fold"/>
</dbReference>